<evidence type="ECO:0000313" key="7">
    <source>
        <dbReference type="EMBL" id="KAG5383987.1"/>
    </source>
</evidence>
<dbReference type="PROSITE" id="PS51704">
    <property type="entry name" value="GP_PDE"/>
    <property type="match status" value="2"/>
</dbReference>
<evidence type="ECO:0000256" key="4">
    <source>
        <dbReference type="ARBA" id="ARBA00022801"/>
    </source>
</evidence>
<dbReference type="SUPFAM" id="SSF51695">
    <property type="entry name" value="PLC-like phosphodiesterases"/>
    <property type="match status" value="2"/>
</dbReference>
<evidence type="ECO:0000256" key="2">
    <source>
        <dbReference type="ARBA" id="ARBA00022729"/>
    </source>
</evidence>
<dbReference type="CDD" id="cd08603">
    <property type="entry name" value="GDPD_SHV3_repeat_1"/>
    <property type="match status" value="1"/>
</dbReference>
<keyword evidence="4" id="KW-0378">Hydrolase</keyword>
<protein>
    <recommendedName>
        <fullName evidence="1">glycerophosphodiester phosphodiesterase</fullName>
        <ecNumber evidence="1">3.1.4.46</ecNumber>
    </recommendedName>
</protein>
<dbReference type="Gene3D" id="3.20.20.190">
    <property type="entry name" value="Phosphatidylinositol (PI) phosphodiesterase"/>
    <property type="match status" value="2"/>
</dbReference>
<comment type="caution">
    <text evidence="7">The sequence shown here is derived from an EMBL/GenBank/DDBJ whole genome shotgun (WGS) entry which is preliminary data.</text>
</comment>
<dbReference type="PANTHER" id="PTHR43620:SF18">
    <property type="entry name" value="GLYCEROPHOSPHODIESTER PHOSPHODIESTERASE"/>
    <property type="match status" value="1"/>
</dbReference>
<organism evidence="7 8">
    <name type="scientific">Brassica rapa subsp. trilocularis</name>
    <dbReference type="NCBI Taxonomy" id="1813537"/>
    <lineage>
        <taxon>Eukaryota</taxon>
        <taxon>Viridiplantae</taxon>
        <taxon>Streptophyta</taxon>
        <taxon>Embryophyta</taxon>
        <taxon>Tracheophyta</taxon>
        <taxon>Spermatophyta</taxon>
        <taxon>Magnoliopsida</taxon>
        <taxon>eudicotyledons</taxon>
        <taxon>Gunneridae</taxon>
        <taxon>Pentapetalae</taxon>
        <taxon>rosids</taxon>
        <taxon>malvids</taxon>
        <taxon>Brassicales</taxon>
        <taxon>Brassicaceae</taxon>
        <taxon>Brassiceae</taxon>
        <taxon>Brassica</taxon>
    </lineage>
</organism>
<evidence type="ECO:0000313" key="8">
    <source>
        <dbReference type="Proteomes" id="UP000823674"/>
    </source>
</evidence>
<sequence>DPTNPIKALCSLSLLTHSSHTGKNKVGEVSGRDNSASPMITYMQDNPSMFRLRASKFLLLSVLILSQFLSTQLLAQRSKSPWQTLTGEAPLVIARGGFSGLFPDSSVTAYSFVSATSVPDAVLWCDVQLTKDGVGICFPDVTMSKDSNIECAYPKRKNSYHLNGVPTQDWFTIDFTSKDLKRVSLIRGILSRSPAFDDNRNVISTVENIATQFKPAGFWLNVQHDAFYAQHNLSMSGFLLSVSKTVTIDYLSSPELKFFRDIGSRFGKTGPKFVFRFLEKDDVEHDAFYAQHNLSMSGFLLSVSKTVTIDYLSSPELKFFRDIGSRFGKTGPKFVFRFLEKDDVEVSTNQTYGSLMTNLTFIKTFASGVLVPKSYIWPVDKDQYLLPHTTFVQDAHKAGLQVYASGFANDFDLAYNYSYDPLAEYLAFMDNGNFSVDGVVSDFPLTASSAVDCFSHLGSNASSTQGDFFVISKNGASGDYPGCSDLAYSKAIEDGADIIDCAIQMSSDGIPFCLNSSNLLEGTNVFQSPFINRSSTVPEIAPHAGIYSFSLRWSEIKTLRLAMTHPYSLGFNLFRNPREKSSEKIVPLYDFLILANKSSSLVGVLISVENVAYLRGKQGIDVVKEVLYAFKEACCIDATKRVMIQSSNSPVLVDFKKQSPYEIVYQVEENVGDIVDSAIEEIKKFADAVVVSRRSVYSTSNFFLSGQTHLVEKLHKFNLPVYVKTFRNEFVSQPWDFFSDATVEINTYVAGAGVNGTITEFPLTAARYKRNRCLTRKDHPPYMPLVKPAGLLGFVNHDSPHPAFTADDVTEPPLPPVTFRTPPNIPGPLSTDEKAPNSKTRLTPPLLLPALAMALASLLLLSSLSIL</sequence>
<keyword evidence="8" id="KW-1185">Reference proteome</keyword>
<feature type="domain" description="GP-PDE" evidence="6">
    <location>
        <begin position="468"/>
        <end position="769"/>
    </location>
</feature>
<dbReference type="InterPro" id="IPR030395">
    <property type="entry name" value="GP_PDE_dom"/>
</dbReference>
<feature type="domain" description="GP-PDE" evidence="6">
    <location>
        <begin position="90"/>
        <end position="451"/>
    </location>
</feature>
<keyword evidence="3" id="KW-0319">Glycerol metabolism</keyword>
<dbReference type="PANTHER" id="PTHR43620">
    <property type="entry name" value="GLYCEROPHOSPHORYL DIESTER PHOSPHODIESTERASE"/>
    <property type="match status" value="1"/>
</dbReference>
<evidence type="ECO:0000256" key="3">
    <source>
        <dbReference type="ARBA" id="ARBA00022798"/>
    </source>
</evidence>
<evidence type="ECO:0000256" key="5">
    <source>
        <dbReference type="ARBA" id="ARBA00047512"/>
    </source>
</evidence>
<dbReference type="Pfam" id="PF03009">
    <property type="entry name" value="GDPD"/>
    <property type="match status" value="1"/>
</dbReference>
<dbReference type="Proteomes" id="UP000823674">
    <property type="component" value="Chromosome A09"/>
</dbReference>
<gene>
    <name evidence="7" type="primary">A09p032570.1_BraROA</name>
    <name evidence="7" type="ORF">IGI04_035457</name>
</gene>
<proteinExistence type="predicted"/>
<evidence type="ECO:0000259" key="6">
    <source>
        <dbReference type="PROSITE" id="PS51704"/>
    </source>
</evidence>
<dbReference type="EMBL" id="JADBGQ010000008">
    <property type="protein sequence ID" value="KAG5383987.1"/>
    <property type="molecule type" value="Genomic_DNA"/>
</dbReference>
<comment type="catalytic activity">
    <reaction evidence="5">
        <text>a sn-glycero-3-phosphodiester + H2O = an alcohol + sn-glycerol 3-phosphate + H(+)</text>
        <dbReference type="Rhea" id="RHEA:12969"/>
        <dbReference type="ChEBI" id="CHEBI:15377"/>
        <dbReference type="ChEBI" id="CHEBI:15378"/>
        <dbReference type="ChEBI" id="CHEBI:30879"/>
        <dbReference type="ChEBI" id="CHEBI:57597"/>
        <dbReference type="ChEBI" id="CHEBI:83408"/>
        <dbReference type="EC" id="3.1.4.46"/>
    </reaction>
</comment>
<dbReference type="CDD" id="cd08604">
    <property type="entry name" value="GDPD_SHV3_repeat_2"/>
    <property type="match status" value="1"/>
</dbReference>
<feature type="non-terminal residue" evidence="7">
    <location>
        <position position="1"/>
    </location>
</feature>
<dbReference type="InterPro" id="IPR017946">
    <property type="entry name" value="PLC-like_Pdiesterase_TIM-brl"/>
</dbReference>
<reference evidence="7 8" key="1">
    <citation type="submission" date="2021-03" db="EMBL/GenBank/DDBJ databases">
        <authorList>
            <person name="King G.J."/>
            <person name="Bancroft I."/>
            <person name="Baten A."/>
            <person name="Bloomfield J."/>
            <person name="Borpatragohain P."/>
            <person name="He Z."/>
            <person name="Irish N."/>
            <person name="Irwin J."/>
            <person name="Liu K."/>
            <person name="Mauleon R.P."/>
            <person name="Moore J."/>
            <person name="Morris R."/>
            <person name="Ostergaard L."/>
            <person name="Wang B."/>
            <person name="Wells R."/>
        </authorList>
    </citation>
    <scope>NUCLEOTIDE SEQUENCE [LARGE SCALE GENOMIC DNA]</scope>
    <source>
        <strain evidence="7">R-o-18</strain>
        <tissue evidence="7">Leaf</tissue>
    </source>
</reference>
<accession>A0ABQ7LBP4</accession>
<evidence type="ECO:0000256" key="1">
    <source>
        <dbReference type="ARBA" id="ARBA00012247"/>
    </source>
</evidence>
<name>A0ABQ7LBP4_BRACM</name>
<keyword evidence="2" id="KW-0732">Signal</keyword>
<dbReference type="EC" id="3.1.4.46" evidence="1"/>